<evidence type="ECO:0000313" key="2">
    <source>
        <dbReference type="EMBL" id="WOC33270.1"/>
    </source>
</evidence>
<accession>A0AA97H2Z5</accession>
<dbReference type="KEGG" id="carl:PXC00_05215"/>
<reference evidence="2" key="1">
    <citation type="submission" date="2023-09" db="EMBL/GenBank/DDBJ databases">
        <authorList>
            <person name="Zeng C."/>
        </authorList>
    </citation>
    <scope>NUCLEOTIDE SEQUENCE</scope>
    <source>
        <strain evidence="2">ZCY20-5</strain>
    </source>
</reference>
<dbReference type="InterPro" id="IPR006674">
    <property type="entry name" value="HD_domain"/>
</dbReference>
<evidence type="ECO:0000313" key="3">
    <source>
        <dbReference type="Proteomes" id="UP001300604"/>
    </source>
</evidence>
<name>A0AA97H2Z5_9FIRM</name>
<dbReference type="Proteomes" id="UP001300604">
    <property type="component" value="Chromosome"/>
</dbReference>
<keyword evidence="3" id="KW-1185">Reference proteome</keyword>
<dbReference type="SUPFAM" id="SSF109604">
    <property type="entry name" value="HD-domain/PDEase-like"/>
    <property type="match status" value="1"/>
</dbReference>
<dbReference type="CDD" id="cd00077">
    <property type="entry name" value="HDc"/>
    <property type="match status" value="1"/>
</dbReference>
<proteinExistence type="predicted"/>
<dbReference type="AlphaFoldDB" id="A0AA97H2Z5"/>
<dbReference type="EMBL" id="CP135996">
    <property type="protein sequence ID" value="WOC33270.1"/>
    <property type="molecule type" value="Genomic_DNA"/>
</dbReference>
<gene>
    <name evidence="2" type="ORF">PXC00_05215</name>
</gene>
<sequence>MKLSAQLLQDMVQYNAPDVRRVSHALKVYGYACILGQAEHLSEQEELTLELAAALHDIGIHQAERKYGSSAGTYQEKEGPAIARAMLQKRGVAPAAAERVCQLIGRHHTYTGIDGMDCQLLIEADFLVNVDEDSLSAEAIRSVREKIFRSASGKALLNALFGA</sequence>
<organism evidence="2 3">
    <name type="scientific">Caproicibacterium argilliputei</name>
    <dbReference type="NCBI Taxonomy" id="3030016"/>
    <lineage>
        <taxon>Bacteria</taxon>
        <taxon>Bacillati</taxon>
        <taxon>Bacillota</taxon>
        <taxon>Clostridia</taxon>
        <taxon>Eubacteriales</taxon>
        <taxon>Oscillospiraceae</taxon>
        <taxon>Caproicibacterium</taxon>
    </lineage>
</organism>
<reference evidence="2" key="2">
    <citation type="submission" date="2024-06" db="EMBL/GenBank/DDBJ databases">
        <title>Caproicibacterium argilliputei sp. nov, a novel caproic acid producing anaerobic bacterium isolated from pit mud.</title>
        <authorList>
            <person name="Xia S."/>
        </authorList>
    </citation>
    <scope>NUCLEOTIDE SEQUENCE</scope>
    <source>
        <strain evidence="2">ZCY20-5</strain>
    </source>
</reference>
<dbReference type="InterPro" id="IPR003607">
    <property type="entry name" value="HD/PDEase_dom"/>
</dbReference>
<dbReference type="Gene3D" id="1.10.3210.10">
    <property type="entry name" value="Hypothetical protein af1432"/>
    <property type="match status" value="1"/>
</dbReference>
<feature type="domain" description="HD" evidence="1">
    <location>
        <begin position="21"/>
        <end position="112"/>
    </location>
</feature>
<evidence type="ECO:0000259" key="1">
    <source>
        <dbReference type="Pfam" id="PF01966"/>
    </source>
</evidence>
<protein>
    <submittedName>
        <fullName evidence="2">HD domain-containing protein</fullName>
    </submittedName>
</protein>
<dbReference type="RefSeq" id="WP_275845546.1">
    <property type="nucleotide sequence ID" value="NZ_CP135996.1"/>
</dbReference>
<dbReference type="Pfam" id="PF01966">
    <property type="entry name" value="HD"/>
    <property type="match status" value="1"/>
</dbReference>